<dbReference type="InterPro" id="IPR000719">
    <property type="entry name" value="Prot_kinase_dom"/>
</dbReference>
<dbReference type="InterPro" id="IPR011042">
    <property type="entry name" value="6-blade_b-propeller_TolB-like"/>
</dbReference>
<evidence type="ECO:0000256" key="14">
    <source>
        <dbReference type="SAM" id="Phobius"/>
    </source>
</evidence>
<dbReference type="SUPFAM" id="SSF101898">
    <property type="entry name" value="NHL repeat"/>
    <property type="match status" value="1"/>
</dbReference>
<dbReference type="CDD" id="cd14952">
    <property type="entry name" value="NHL_PKND_like"/>
    <property type="match status" value="1"/>
</dbReference>
<gene>
    <name evidence="15" type="primary">pknD</name>
    <name evidence="15" type="ORF">MLAC_04360</name>
</gene>
<keyword evidence="4" id="KW-0723">Serine/threonine-protein kinase</keyword>
<dbReference type="GO" id="GO:0004674">
    <property type="term" value="F:protein serine/threonine kinase activity"/>
    <property type="evidence" value="ECO:0007669"/>
    <property type="project" value="UniProtKB-KW"/>
</dbReference>
<keyword evidence="10" id="KW-0067">ATP-binding</keyword>
<keyword evidence="12 14" id="KW-0472">Membrane</keyword>
<keyword evidence="16" id="KW-1185">Reference proteome</keyword>
<dbReference type="KEGG" id="mlj:MLAC_04360"/>
<dbReference type="RefSeq" id="WP_085162027.1">
    <property type="nucleotide sequence ID" value="NZ_AP022581.1"/>
</dbReference>
<dbReference type="CDD" id="cd14014">
    <property type="entry name" value="STKc_PknB_like"/>
    <property type="match status" value="1"/>
</dbReference>
<accession>A0A1X1XX16</accession>
<dbReference type="SUPFAM" id="SSF56112">
    <property type="entry name" value="Protein kinase-like (PK-like)"/>
    <property type="match status" value="1"/>
</dbReference>
<dbReference type="PROSITE" id="PS50011">
    <property type="entry name" value="PROTEIN_KINASE_DOM"/>
    <property type="match status" value="1"/>
</dbReference>
<evidence type="ECO:0000256" key="5">
    <source>
        <dbReference type="ARBA" id="ARBA00022679"/>
    </source>
</evidence>
<dbReference type="InterPro" id="IPR035016">
    <property type="entry name" value="NHL_PKND"/>
</dbReference>
<dbReference type="EC" id="2.7.11.1" evidence="2"/>
<evidence type="ECO:0000256" key="11">
    <source>
        <dbReference type="ARBA" id="ARBA00022989"/>
    </source>
</evidence>
<keyword evidence="6 14" id="KW-0812">Transmembrane</keyword>
<evidence type="ECO:0000256" key="6">
    <source>
        <dbReference type="ARBA" id="ARBA00022692"/>
    </source>
</evidence>
<dbReference type="Pfam" id="PF01436">
    <property type="entry name" value="NHL"/>
    <property type="match status" value="4"/>
</dbReference>
<evidence type="ECO:0000256" key="10">
    <source>
        <dbReference type="ARBA" id="ARBA00022840"/>
    </source>
</evidence>
<dbReference type="Proteomes" id="UP000466396">
    <property type="component" value="Chromosome"/>
</dbReference>
<evidence type="ECO:0000313" key="15">
    <source>
        <dbReference type="EMBL" id="BBX95142.1"/>
    </source>
</evidence>
<comment type="subcellular location">
    <subcellularLocation>
        <location evidence="1">Cell membrane</location>
        <topology evidence="1">Single-pass membrane protein</topology>
    </subcellularLocation>
</comment>
<keyword evidence="3" id="KW-1003">Cell membrane</keyword>
<evidence type="ECO:0000256" key="7">
    <source>
        <dbReference type="ARBA" id="ARBA00022737"/>
    </source>
</evidence>
<dbReference type="EMBL" id="AP022581">
    <property type="protein sequence ID" value="BBX95142.1"/>
    <property type="molecule type" value="Genomic_DNA"/>
</dbReference>
<dbReference type="Gene3D" id="3.30.200.20">
    <property type="entry name" value="Phosphorylase Kinase, domain 1"/>
    <property type="match status" value="1"/>
</dbReference>
<evidence type="ECO:0000256" key="12">
    <source>
        <dbReference type="ARBA" id="ARBA00023136"/>
    </source>
</evidence>
<dbReference type="GO" id="GO:0080090">
    <property type="term" value="P:regulation of primary metabolic process"/>
    <property type="evidence" value="ECO:0007669"/>
    <property type="project" value="UniProtKB-ARBA"/>
</dbReference>
<evidence type="ECO:0000256" key="4">
    <source>
        <dbReference type="ARBA" id="ARBA00022527"/>
    </source>
</evidence>
<keyword evidence="5" id="KW-0808">Transferase</keyword>
<keyword evidence="8" id="KW-0547">Nucleotide-binding</keyword>
<dbReference type="PROSITE" id="PS00107">
    <property type="entry name" value="PROTEIN_KINASE_ATP"/>
    <property type="match status" value="1"/>
</dbReference>
<feature type="transmembrane region" description="Helical" evidence="14">
    <location>
        <begin position="403"/>
        <end position="426"/>
    </location>
</feature>
<name>A0A1X1XX16_9MYCO</name>
<keyword evidence="7" id="KW-0677">Repeat</keyword>
<dbReference type="InterPro" id="IPR017441">
    <property type="entry name" value="Protein_kinase_ATP_BS"/>
</dbReference>
<evidence type="ECO:0000256" key="9">
    <source>
        <dbReference type="ARBA" id="ARBA00022777"/>
    </source>
</evidence>
<dbReference type="GO" id="GO:0005886">
    <property type="term" value="C:plasma membrane"/>
    <property type="evidence" value="ECO:0007669"/>
    <property type="project" value="UniProtKB-SubCell"/>
</dbReference>
<sequence>MSDNQPGSRVGSRFGPYQLLRLIGRGGMGEVYEAEDTRKHRVVALKLISPQFSGNPIFRARMQREADTAGRLTEPHIVPIHDYGEISGQFYVEMRLIDGASLRTMLTQYGPLTPARAVAIVRQVAAALDAAHGNSVTHRDVKPENILVADNDFAYLVDFGIARAVSDPGLTQSGTAVGTYNYMAPERFTGDEVTYRADIYALACVLGECLTGAPPYRADSVERLIAAHLMEPPPRPSQLRPGRIPPALDQVIAKGMAKNPAERYLSAGDLAAAAHDALTTGEQRQEATILRQGGNATLVAAAETGFAGAWTNYTGSGPEPQTTAAPPRFLGDDETMARPVPSGTGAQSWRQTGRSAPDSPTQWRQAPAAGGWPSQPGIPAGQPTSGQPTQTQPAAKPRDKRKLWLVAGGGAALVLVVAIVAAFLIVKPSSAPQQGSGQIVLPFTGLNFRLSPGGVAVDDSGTVYVTNQGMYGRVVALAAGTNTPTVKPFTGLYEPQGVAVDTSGRLYVTDFNNRVVALSAGSNNQVQLPFTGLNYPEGVAVDAQGNVYVADRGNNRVVKLVAGTNNQIVLPFNGLKNPDGVAVGADGDIFVTDTDNNRVLKLEAGSNDQTVLPFTGLTAPWGIAVDIVGNVYVTEHDNNVVVKLAPLATAPTELPFTGLNTPLSVAVDKDGNVYVADRGNGRVLKLPHS</sequence>
<dbReference type="Gene3D" id="2.120.10.30">
    <property type="entry name" value="TolB, C-terminal domain"/>
    <property type="match status" value="1"/>
</dbReference>
<evidence type="ECO:0000256" key="1">
    <source>
        <dbReference type="ARBA" id="ARBA00004162"/>
    </source>
</evidence>
<feature type="compositionally biased region" description="Polar residues" evidence="13">
    <location>
        <begin position="311"/>
        <end position="324"/>
    </location>
</feature>
<organism evidence="15 16">
    <name type="scientific">Mycobacterium lacus</name>
    <dbReference type="NCBI Taxonomy" id="169765"/>
    <lineage>
        <taxon>Bacteria</taxon>
        <taxon>Bacillati</taxon>
        <taxon>Actinomycetota</taxon>
        <taxon>Actinomycetes</taxon>
        <taxon>Mycobacteriales</taxon>
        <taxon>Mycobacteriaceae</taxon>
        <taxon>Mycobacterium</taxon>
    </lineage>
</organism>
<dbReference type="AlphaFoldDB" id="A0A1X1XX16"/>
<keyword evidence="11 14" id="KW-1133">Transmembrane helix</keyword>
<dbReference type="FunFam" id="1.10.510.10:FF:000021">
    <property type="entry name" value="Serine/threonine protein kinase"/>
    <property type="match status" value="1"/>
</dbReference>
<proteinExistence type="predicted"/>
<feature type="region of interest" description="Disordered" evidence="13">
    <location>
        <begin position="311"/>
        <end position="398"/>
    </location>
</feature>
<dbReference type="PROSITE" id="PS00108">
    <property type="entry name" value="PROTEIN_KINASE_ST"/>
    <property type="match status" value="1"/>
</dbReference>
<dbReference type="Gene3D" id="1.10.510.10">
    <property type="entry name" value="Transferase(Phosphotransferase) domain 1"/>
    <property type="match status" value="1"/>
</dbReference>
<dbReference type="OrthoDB" id="9762169at2"/>
<protein>
    <recommendedName>
        <fullName evidence="2">non-specific serine/threonine protein kinase</fullName>
        <ecNumber evidence="2">2.7.11.1</ecNumber>
    </recommendedName>
</protein>
<evidence type="ECO:0000256" key="2">
    <source>
        <dbReference type="ARBA" id="ARBA00012513"/>
    </source>
</evidence>
<dbReference type="PROSITE" id="PS51125">
    <property type="entry name" value="NHL"/>
    <property type="match status" value="5"/>
</dbReference>
<dbReference type="STRING" id="169765.AWC15_05420"/>
<feature type="compositionally biased region" description="Low complexity" evidence="13">
    <location>
        <begin position="379"/>
        <end position="395"/>
    </location>
</feature>
<evidence type="ECO:0000256" key="8">
    <source>
        <dbReference type="ARBA" id="ARBA00022741"/>
    </source>
</evidence>
<evidence type="ECO:0000313" key="16">
    <source>
        <dbReference type="Proteomes" id="UP000466396"/>
    </source>
</evidence>
<dbReference type="PANTHER" id="PTHR43289:SF6">
    <property type="entry name" value="SERINE_THREONINE-PROTEIN KINASE NEKL-3"/>
    <property type="match status" value="1"/>
</dbReference>
<evidence type="ECO:0000256" key="13">
    <source>
        <dbReference type="SAM" id="MobiDB-lite"/>
    </source>
</evidence>
<dbReference type="GO" id="GO:0005524">
    <property type="term" value="F:ATP binding"/>
    <property type="evidence" value="ECO:0007669"/>
    <property type="project" value="UniProtKB-UniRule"/>
</dbReference>
<feature type="compositionally biased region" description="Polar residues" evidence="13">
    <location>
        <begin position="344"/>
        <end position="364"/>
    </location>
</feature>
<dbReference type="PANTHER" id="PTHR43289">
    <property type="entry name" value="MITOGEN-ACTIVATED PROTEIN KINASE KINASE KINASE 20-RELATED"/>
    <property type="match status" value="1"/>
</dbReference>
<dbReference type="SMART" id="SM00220">
    <property type="entry name" value="S_TKc"/>
    <property type="match status" value="1"/>
</dbReference>
<dbReference type="InterPro" id="IPR001258">
    <property type="entry name" value="NHL_repeat"/>
</dbReference>
<reference evidence="15 16" key="1">
    <citation type="journal article" date="2019" name="Emerg. Microbes Infect.">
        <title>Comprehensive subspecies identification of 175 nontuberculous mycobacteria species based on 7547 genomic profiles.</title>
        <authorList>
            <person name="Matsumoto Y."/>
            <person name="Kinjo T."/>
            <person name="Motooka D."/>
            <person name="Nabeya D."/>
            <person name="Jung N."/>
            <person name="Uechi K."/>
            <person name="Horii T."/>
            <person name="Iida T."/>
            <person name="Fujita J."/>
            <person name="Nakamura S."/>
        </authorList>
    </citation>
    <scope>NUCLEOTIDE SEQUENCE [LARGE SCALE GENOMIC DNA]</scope>
    <source>
        <strain evidence="15 16">JCM 15657</strain>
    </source>
</reference>
<evidence type="ECO:0000256" key="3">
    <source>
        <dbReference type="ARBA" id="ARBA00022475"/>
    </source>
</evidence>
<dbReference type="FunFam" id="3.30.200.20:FF:000348">
    <property type="entry name" value="Serine/threonine protein kinase"/>
    <property type="match status" value="1"/>
</dbReference>
<dbReference type="Pfam" id="PF00069">
    <property type="entry name" value="Pkinase"/>
    <property type="match status" value="1"/>
</dbReference>
<dbReference type="InterPro" id="IPR008271">
    <property type="entry name" value="Ser/Thr_kinase_AS"/>
</dbReference>
<dbReference type="InterPro" id="IPR011009">
    <property type="entry name" value="Kinase-like_dom_sf"/>
</dbReference>
<keyword evidence="9 15" id="KW-0418">Kinase</keyword>